<keyword evidence="9 13" id="KW-1133">Transmembrane helix</keyword>
<feature type="domain" description="Histidine kinase" evidence="14">
    <location>
        <begin position="479"/>
        <end position="741"/>
    </location>
</feature>
<dbReference type="SMART" id="SM00304">
    <property type="entry name" value="HAMP"/>
    <property type="match status" value="1"/>
</dbReference>
<dbReference type="CDD" id="cd00082">
    <property type="entry name" value="HisKA"/>
    <property type="match status" value="1"/>
</dbReference>
<dbReference type="SMART" id="SM00388">
    <property type="entry name" value="HisKA"/>
    <property type="match status" value="1"/>
</dbReference>
<dbReference type="Gene3D" id="3.30.565.10">
    <property type="entry name" value="Histidine kinase-like ATPase, C-terminal domain"/>
    <property type="match status" value="1"/>
</dbReference>
<dbReference type="SUPFAM" id="SSF47384">
    <property type="entry name" value="Homodimeric domain of signal transducing histidine kinase"/>
    <property type="match status" value="1"/>
</dbReference>
<keyword evidence="6" id="KW-0808">Transferase</keyword>
<dbReference type="InterPro" id="IPR005467">
    <property type="entry name" value="His_kinase_dom"/>
</dbReference>
<evidence type="ECO:0000256" key="4">
    <source>
        <dbReference type="ARBA" id="ARBA00022475"/>
    </source>
</evidence>
<comment type="subcellular location">
    <subcellularLocation>
        <location evidence="2">Cell membrane</location>
        <topology evidence="2">Multi-pass membrane protein</topology>
    </subcellularLocation>
</comment>
<gene>
    <name evidence="16" type="ORF">KME07_12455</name>
</gene>
<dbReference type="Proteomes" id="UP000707356">
    <property type="component" value="Unassembled WGS sequence"/>
</dbReference>
<evidence type="ECO:0000256" key="12">
    <source>
        <dbReference type="SAM" id="Coils"/>
    </source>
</evidence>
<dbReference type="InterPro" id="IPR003660">
    <property type="entry name" value="HAMP_dom"/>
</dbReference>
<evidence type="ECO:0000256" key="7">
    <source>
        <dbReference type="ARBA" id="ARBA00022692"/>
    </source>
</evidence>
<dbReference type="Pfam" id="PF02743">
    <property type="entry name" value="dCache_1"/>
    <property type="match status" value="1"/>
</dbReference>
<dbReference type="PRINTS" id="PR00344">
    <property type="entry name" value="BCTRLSENSOR"/>
</dbReference>
<keyword evidence="4" id="KW-1003">Cell membrane</keyword>
<keyword evidence="7 13" id="KW-0812">Transmembrane</keyword>
<dbReference type="CDD" id="cd06225">
    <property type="entry name" value="HAMP"/>
    <property type="match status" value="1"/>
</dbReference>
<dbReference type="Gene3D" id="6.10.340.10">
    <property type="match status" value="1"/>
</dbReference>
<dbReference type="PANTHER" id="PTHR43065">
    <property type="entry name" value="SENSOR HISTIDINE KINASE"/>
    <property type="match status" value="1"/>
</dbReference>
<evidence type="ECO:0000256" key="9">
    <source>
        <dbReference type="ARBA" id="ARBA00022989"/>
    </source>
</evidence>
<dbReference type="Gene3D" id="1.10.287.130">
    <property type="match status" value="1"/>
</dbReference>
<evidence type="ECO:0000256" key="1">
    <source>
        <dbReference type="ARBA" id="ARBA00000085"/>
    </source>
</evidence>
<keyword evidence="10" id="KW-0902">Two-component regulatory system</keyword>
<comment type="catalytic activity">
    <reaction evidence="1">
        <text>ATP + protein L-histidine = ADP + protein N-phospho-L-histidine.</text>
        <dbReference type="EC" id="2.7.13.3"/>
    </reaction>
</comment>
<dbReference type="InterPro" id="IPR036097">
    <property type="entry name" value="HisK_dim/P_sf"/>
</dbReference>
<keyword evidence="11 13" id="KW-0472">Membrane</keyword>
<reference evidence="16" key="2">
    <citation type="journal article" date="2022" name="Microbiol. Resour. Announc.">
        <title>Metagenome Sequencing to Explore Phylogenomics of Terrestrial Cyanobacteria.</title>
        <authorList>
            <person name="Ward R.D."/>
            <person name="Stajich J.E."/>
            <person name="Johansen J.R."/>
            <person name="Huntemann M."/>
            <person name="Clum A."/>
            <person name="Foster B."/>
            <person name="Foster B."/>
            <person name="Roux S."/>
            <person name="Palaniappan K."/>
            <person name="Varghese N."/>
            <person name="Mukherjee S."/>
            <person name="Reddy T.B.K."/>
            <person name="Daum C."/>
            <person name="Copeland A."/>
            <person name="Chen I.A."/>
            <person name="Ivanova N.N."/>
            <person name="Kyrpides N.C."/>
            <person name="Shapiro N."/>
            <person name="Eloe-Fadrosh E.A."/>
            <person name="Pietrasiak N."/>
        </authorList>
    </citation>
    <scope>NUCLEOTIDE SEQUENCE</scope>
    <source>
        <strain evidence="16">GSE-TBD4-15B</strain>
    </source>
</reference>
<evidence type="ECO:0000256" key="3">
    <source>
        <dbReference type="ARBA" id="ARBA00012438"/>
    </source>
</evidence>
<evidence type="ECO:0000256" key="13">
    <source>
        <dbReference type="SAM" id="Phobius"/>
    </source>
</evidence>
<dbReference type="SUPFAM" id="SSF55874">
    <property type="entry name" value="ATPase domain of HSP90 chaperone/DNA topoisomerase II/histidine kinase"/>
    <property type="match status" value="1"/>
</dbReference>
<dbReference type="PROSITE" id="PS50885">
    <property type="entry name" value="HAMP"/>
    <property type="match status" value="1"/>
</dbReference>
<feature type="domain" description="HAMP" evidence="15">
    <location>
        <begin position="378"/>
        <end position="430"/>
    </location>
</feature>
<evidence type="ECO:0000256" key="10">
    <source>
        <dbReference type="ARBA" id="ARBA00023012"/>
    </source>
</evidence>
<protein>
    <recommendedName>
        <fullName evidence="3">histidine kinase</fullName>
        <ecNumber evidence="3">2.7.13.3</ecNumber>
    </recommendedName>
</protein>
<dbReference type="SMART" id="SM00387">
    <property type="entry name" value="HATPase_c"/>
    <property type="match status" value="1"/>
</dbReference>
<evidence type="ECO:0000256" key="5">
    <source>
        <dbReference type="ARBA" id="ARBA00022553"/>
    </source>
</evidence>
<comment type="caution">
    <text evidence="16">The sequence shown here is derived from an EMBL/GenBank/DDBJ whole genome shotgun (WGS) entry which is preliminary data.</text>
</comment>
<name>A0A951U593_9CYAN</name>
<feature type="coiled-coil region" evidence="12">
    <location>
        <begin position="422"/>
        <end position="460"/>
    </location>
</feature>
<feature type="transmembrane region" description="Helical" evidence="13">
    <location>
        <begin position="26"/>
        <end position="48"/>
    </location>
</feature>
<dbReference type="InterPro" id="IPR033479">
    <property type="entry name" value="dCache_1"/>
</dbReference>
<dbReference type="SUPFAM" id="SSF158472">
    <property type="entry name" value="HAMP domain-like"/>
    <property type="match status" value="1"/>
</dbReference>
<dbReference type="PANTHER" id="PTHR43065:SF50">
    <property type="entry name" value="HISTIDINE KINASE"/>
    <property type="match status" value="1"/>
</dbReference>
<evidence type="ECO:0000256" key="11">
    <source>
        <dbReference type="ARBA" id="ARBA00023136"/>
    </source>
</evidence>
<dbReference type="GO" id="GO:0005886">
    <property type="term" value="C:plasma membrane"/>
    <property type="evidence" value="ECO:0007669"/>
    <property type="project" value="UniProtKB-SubCell"/>
</dbReference>
<organism evidence="16 17">
    <name type="scientific">Pegethrix bostrychoides GSE-TBD4-15B</name>
    <dbReference type="NCBI Taxonomy" id="2839662"/>
    <lineage>
        <taxon>Bacteria</taxon>
        <taxon>Bacillati</taxon>
        <taxon>Cyanobacteriota</taxon>
        <taxon>Cyanophyceae</taxon>
        <taxon>Oculatellales</taxon>
        <taxon>Oculatellaceae</taxon>
        <taxon>Pegethrix</taxon>
    </lineage>
</organism>
<dbReference type="PROSITE" id="PS50109">
    <property type="entry name" value="HIS_KIN"/>
    <property type="match status" value="1"/>
</dbReference>
<evidence type="ECO:0000259" key="14">
    <source>
        <dbReference type="PROSITE" id="PS50109"/>
    </source>
</evidence>
<evidence type="ECO:0000256" key="2">
    <source>
        <dbReference type="ARBA" id="ARBA00004651"/>
    </source>
</evidence>
<dbReference type="Pfam" id="PF02518">
    <property type="entry name" value="HATPase_c"/>
    <property type="match status" value="1"/>
</dbReference>
<dbReference type="InterPro" id="IPR004358">
    <property type="entry name" value="Sig_transdc_His_kin-like_C"/>
</dbReference>
<evidence type="ECO:0000313" key="16">
    <source>
        <dbReference type="EMBL" id="MBW4466231.1"/>
    </source>
</evidence>
<dbReference type="CDD" id="cd12913">
    <property type="entry name" value="PDC1_MCP_like"/>
    <property type="match status" value="1"/>
</dbReference>
<dbReference type="InterPro" id="IPR003594">
    <property type="entry name" value="HATPase_dom"/>
</dbReference>
<sequence length="747" mass="83141">MSVNTVWKYRSSLSSLNKTTQRRLSLNLFLVLPFLLQISTAVGLVWWLSFKSGQDAIYSLVRQLETDVSARVNQHLDASLELPHQLNQINANAIQRGILDPNDFESAGQYFWQQAQVFPTINWIGYNLKTGQGTGAGRWFGNQELVINRDAAKQVAVYQIDRAGNYGKQLAQLDFDPLSRDWYRQTAEAGRPIWSKVEAIGDLDGYIAVSANTPISDQTGQMIGVLGTDISLDNLSLLLRQVNASPSGRVFILERNGLLIADSSDHKPFTVIDGKIQRLKALENQDPLIRLAAQQVQQQLGSFETIQAQADLTFRLEGEQQFAQVTPWKDAYGLDWLVVTVLPESDFMTQIEANNRTTILLCAITFVVATLLGLITARWITRPILHLSQASQAIAEGDLNQTAALSGLKEIDLLAHAFNRMSGQLKTAFNRLEEANATLENRVEERTAELTETLQDLQQTQTQLIHAEKMSSLGQLVAGVAHEINNPVNFIHGNINYADEYLAQLLELVQLYEQETQSTPALENKLEEIDLAFIQQDLPKLMHSMRTGTERIREIVLMLRNFSRLDEAEAKEADIHEGIDSSLMILQNRLKVAPGKPTIQVVKSYGEIPLIHCYPGQLNQVFMNLLTNAIDALMARPEWSQPAAADLSSPAPWQPTITICTEVIAQNQVRIRVADNGTGIPEAAQRRLFDPFFTTKPVGQGTGLGLSISYKIIVEKHQGKLMVASQVNQGTEFVIMLPLVSELSQAA</sequence>
<dbReference type="EMBL" id="JAHHHV010000066">
    <property type="protein sequence ID" value="MBW4466231.1"/>
    <property type="molecule type" value="Genomic_DNA"/>
</dbReference>
<dbReference type="EC" id="2.7.13.3" evidence="3"/>
<dbReference type="GO" id="GO:0000155">
    <property type="term" value="F:phosphorelay sensor kinase activity"/>
    <property type="evidence" value="ECO:0007669"/>
    <property type="project" value="InterPro"/>
</dbReference>
<keyword evidence="8" id="KW-0418">Kinase</keyword>
<proteinExistence type="predicted"/>
<evidence type="ECO:0000259" key="15">
    <source>
        <dbReference type="PROSITE" id="PS50885"/>
    </source>
</evidence>
<evidence type="ECO:0000313" key="17">
    <source>
        <dbReference type="Proteomes" id="UP000707356"/>
    </source>
</evidence>
<keyword evidence="12" id="KW-0175">Coiled coil</keyword>
<evidence type="ECO:0000256" key="6">
    <source>
        <dbReference type="ARBA" id="ARBA00022679"/>
    </source>
</evidence>
<dbReference type="Gene3D" id="3.30.450.20">
    <property type="entry name" value="PAS domain"/>
    <property type="match status" value="1"/>
</dbReference>
<accession>A0A951U593</accession>
<reference evidence="16" key="1">
    <citation type="submission" date="2021-05" db="EMBL/GenBank/DDBJ databases">
        <authorList>
            <person name="Pietrasiak N."/>
            <person name="Ward R."/>
            <person name="Stajich J.E."/>
            <person name="Kurbessoian T."/>
        </authorList>
    </citation>
    <scope>NUCLEOTIDE SEQUENCE</scope>
    <source>
        <strain evidence="16">GSE-TBD4-15B</strain>
    </source>
</reference>
<evidence type="ECO:0000256" key="8">
    <source>
        <dbReference type="ARBA" id="ARBA00022777"/>
    </source>
</evidence>
<dbReference type="InterPro" id="IPR036890">
    <property type="entry name" value="HATPase_C_sf"/>
</dbReference>
<dbReference type="InterPro" id="IPR003661">
    <property type="entry name" value="HisK_dim/P_dom"/>
</dbReference>
<dbReference type="Pfam" id="PF00672">
    <property type="entry name" value="HAMP"/>
    <property type="match status" value="1"/>
</dbReference>
<dbReference type="AlphaFoldDB" id="A0A951U593"/>
<keyword evidence="5" id="KW-0597">Phosphoprotein</keyword>